<sequence>MDGPRVMHGPLVPAGRLMLPVPGGIHPVGRPPAAQDGDGGRHRNGDDDECDDNYGHEVPPRSLPACAGKSTVTRQ</sequence>
<gene>
    <name evidence="2" type="ORF">SBRY_60012</name>
</gene>
<evidence type="ECO:0000313" key="3">
    <source>
        <dbReference type="Proteomes" id="UP001153328"/>
    </source>
</evidence>
<protein>
    <submittedName>
        <fullName evidence="2">Uncharacterized protein</fullName>
    </submittedName>
</protein>
<keyword evidence="3" id="KW-1185">Reference proteome</keyword>
<evidence type="ECO:0000256" key="1">
    <source>
        <dbReference type="SAM" id="MobiDB-lite"/>
    </source>
</evidence>
<name>A0A9W4H5T2_9ACTN</name>
<dbReference type="Proteomes" id="UP001153328">
    <property type="component" value="Unassembled WGS sequence"/>
</dbReference>
<comment type="caution">
    <text evidence="2">The sequence shown here is derived from an EMBL/GenBank/DDBJ whole genome shotgun (WGS) entry which is preliminary data.</text>
</comment>
<proteinExistence type="predicted"/>
<dbReference type="AlphaFoldDB" id="A0A9W4H5T2"/>
<organism evidence="2 3">
    <name type="scientific">Actinacidiphila bryophytorum</name>
    <dbReference type="NCBI Taxonomy" id="1436133"/>
    <lineage>
        <taxon>Bacteria</taxon>
        <taxon>Bacillati</taxon>
        <taxon>Actinomycetota</taxon>
        <taxon>Actinomycetes</taxon>
        <taxon>Kitasatosporales</taxon>
        <taxon>Streptomycetaceae</taxon>
        <taxon>Actinacidiphila</taxon>
    </lineage>
</organism>
<accession>A0A9W4H5T2</accession>
<dbReference type="EMBL" id="CAJVAX010000020">
    <property type="protein sequence ID" value="CAG7652939.1"/>
    <property type="molecule type" value="Genomic_DNA"/>
</dbReference>
<reference evidence="2" key="1">
    <citation type="submission" date="2021-06" db="EMBL/GenBank/DDBJ databases">
        <authorList>
            <person name="Arsene-Ploetze F."/>
        </authorList>
    </citation>
    <scope>NUCLEOTIDE SEQUENCE</scope>
    <source>
        <strain evidence="2">SBRY1</strain>
    </source>
</reference>
<feature type="region of interest" description="Disordered" evidence="1">
    <location>
        <begin position="22"/>
        <end position="75"/>
    </location>
</feature>
<evidence type="ECO:0000313" key="2">
    <source>
        <dbReference type="EMBL" id="CAG7652939.1"/>
    </source>
</evidence>